<comment type="caution">
    <text evidence="3">The sequence shown here is derived from an EMBL/GenBank/DDBJ whole genome shotgun (WGS) entry which is preliminary data.</text>
</comment>
<name>A0A7W9PH54_9NOCA</name>
<evidence type="ECO:0000256" key="1">
    <source>
        <dbReference type="SAM" id="SignalP"/>
    </source>
</evidence>
<keyword evidence="4" id="KW-1185">Reference proteome</keyword>
<dbReference type="RefSeq" id="WP_051161726.1">
    <property type="nucleotide sequence ID" value="NZ_JACHIT010000002.1"/>
</dbReference>
<sequence>MSLSRTATGTFALLTAGVLVGAGAGTAHASADQHGAIAISFRTGAVASAVNYPSPAEAGRAADARCGGGRDCSAYVYFVNGCGAVAQAPDDSIAWAWGVNREDAEQSAINGLGLRAPKFPSLGSAVPGAAHIVLSDCTETGGPTAPGGRTLPKP</sequence>
<organism evidence="3 4">
    <name type="scientific">Nocardia transvalensis</name>
    <dbReference type="NCBI Taxonomy" id="37333"/>
    <lineage>
        <taxon>Bacteria</taxon>
        <taxon>Bacillati</taxon>
        <taxon>Actinomycetota</taxon>
        <taxon>Actinomycetes</taxon>
        <taxon>Mycobacteriales</taxon>
        <taxon>Nocardiaceae</taxon>
        <taxon>Nocardia</taxon>
    </lineage>
</organism>
<dbReference type="Pfam" id="PF13827">
    <property type="entry name" value="DUF4189"/>
    <property type="match status" value="1"/>
</dbReference>
<accession>A0A7W9PH54</accession>
<evidence type="ECO:0000313" key="4">
    <source>
        <dbReference type="Proteomes" id="UP000540412"/>
    </source>
</evidence>
<evidence type="ECO:0000313" key="3">
    <source>
        <dbReference type="EMBL" id="MBB5915972.1"/>
    </source>
</evidence>
<reference evidence="3 4" key="1">
    <citation type="submission" date="2020-08" db="EMBL/GenBank/DDBJ databases">
        <title>Sequencing the genomes of 1000 actinobacteria strains.</title>
        <authorList>
            <person name="Klenk H.-P."/>
        </authorList>
    </citation>
    <scope>NUCLEOTIDE SEQUENCE [LARGE SCALE GENOMIC DNA]</scope>
    <source>
        <strain evidence="3 4">DSM 43582</strain>
    </source>
</reference>
<evidence type="ECO:0000259" key="2">
    <source>
        <dbReference type="Pfam" id="PF13827"/>
    </source>
</evidence>
<dbReference type="EMBL" id="JACHIT010000002">
    <property type="protein sequence ID" value="MBB5915972.1"/>
    <property type="molecule type" value="Genomic_DNA"/>
</dbReference>
<proteinExistence type="predicted"/>
<feature type="domain" description="DUF4189" evidence="2">
    <location>
        <begin position="34"/>
        <end position="110"/>
    </location>
</feature>
<feature type="chain" id="PRO_5031530009" description="DUF4189 domain-containing protein" evidence="1">
    <location>
        <begin position="30"/>
        <end position="154"/>
    </location>
</feature>
<protein>
    <recommendedName>
        <fullName evidence="2">DUF4189 domain-containing protein</fullName>
    </recommendedName>
</protein>
<keyword evidence="1" id="KW-0732">Signal</keyword>
<feature type="signal peptide" evidence="1">
    <location>
        <begin position="1"/>
        <end position="29"/>
    </location>
</feature>
<dbReference type="Proteomes" id="UP000540412">
    <property type="component" value="Unassembled WGS sequence"/>
</dbReference>
<gene>
    <name evidence="3" type="ORF">BJY24_004884</name>
</gene>
<dbReference type="InterPro" id="IPR025240">
    <property type="entry name" value="DUF4189"/>
</dbReference>
<dbReference type="AlphaFoldDB" id="A0A7W9PH54"/>